<comment type="caution">
    <text evidence="13">The sequence shown here is derived from an EMBL/GenBank/DDBJ whole genome shotgun (WGS) entry which is preliminary data.</text>
</comment>
<dbReference type="SMART" id="SM00797">
    <property type="entry name" value="AHS2"/>
    <property type="match status" value="1"/>
</dbReference>
<keyword evidence="14" id="KW-1185">Reference proteome</keyword>
<dbReference type="InterPro" id="IPR029000">
    <property type="entry name" value="Cyclophilin-like_dom_sf"/>
</dbReference>
<keyword evidence="8" id="KW-0175">Coiled coil</keyword>
<dbReference type="PROSITE" id="PS50979">
    <property type="entry name" value="BC"/>
    <property type="match status" value="1"/>
</dbReference>
<keyword evidence="9" id="KW-0472">Membrane</keyword>
<dbReference type="GO" id="GO:0016787">
    <property type="term" value="F:hydrolase activity"/>
    <property type="evidence" value="ECO:0007669"/>
    <property type="project" value="UniProtKB-KW"/>
</dbReference>
<dbReference type="Pfam" id="PF02682">
    <property type="entry name" value="CT_C_D"/>
    <property type="match status" value="1"/>
</dbReference>
<comment type="cofactor">
    <cofactor evidence="1">
        <name>biotin</name>
        <dbReference type="ChEBI" id="CHEBI:57586"/>
    </cofactor>
</comment>
<reference evidence="13 14" key="1">
    <citation type="submission" date="2017-10" db="EMBL/GenBank/DDBJ databases">
        <title>Comparative genomics in systemic dimorphic fungi from Ajellomycetaceae.</title>
        <authorList>
            <person name="Munoz J.F."/>
            <person name="Mcewen J.G."/>
            <person name="Clay O.K."/>
            <person name="Cuomo C.A."/>
        </authorList>
    </citation>
    <scope>NUCLEOTIDE SEQUENCE [LARGE SCALE GENOMIC DNA]</scope>
    <source>
        <strain evidence="13 14">UAMH5409</strain>
    </source>
</reference>
<dbReference type="PROSITE" id="PS00867">
    <property type="entry name" value="CPSASE_2"/>
    <property type="match status" value="1"/>
</dbReference>
<dbReference type="Pfam" id="PF02786">
    <property type="entry name" value="CPSase_L_D2"/>
    <property type="match status" value="1"/>
</dbReference>
<evidence type="ECO:0000256" key="9">
    <source>
        <dbReference type="SAM" id="Phobius"/>
    </source>
</evidence>
<dbReference type="InterPro" id="IPR005479">
    <property type="entry name" value="CPAse_ATP-bd"/>
</dbReference>
<evidence type="ECO:0000256" key="5">
    <source>
        <dbReference type="ARBA" id="ARBA00022840"/>
    </source>
</evidence>
<keyword evidence="4" id="KW-0378">Hydrolase</keyword>
<dbReference type="CDD" id="cd06850">
    <property type="entry name" value="biotinyl_domain"/>
    <property type="match status" value="1"/>
</dbReference>
<evidence type="ECO:0000259" key="10">
    <source>
        <dbReference type="PROSITE" id="PS50968"/>
    </source>
</evidence>
<evidence type="ECO:0000256" key="8">
    <source>
        <dbReference type="SAM" id="Coils"/>
    </source>
</evidence>
<dbReference type="InterPro" id="IPR005481">
    <property type="entry name" value="BC-like_N"/>
</dbReference>
<evidence type="ECO:0000256" key="7">
    <source>
        <dbReference type="PROSITE-ProRule" id="PRU00409"/>
    </source>
</evidence>
<dbReference type="InterPro" id="IPR011764">
    <property type="entry name" value="Biotin_carboxylation_dom"/>
</dbReference>
<dbReference type="GO" id="GO:0046872">
    <property type="term" value="F:metal ion binding"/>
    <property type="evidence" value="ECO:0007669"/>
    <property type="project" value="InterPro"/>
</dbReference>
<dbReference type="SMART" id="SM00796">
    <property type="entry name" value="AHS1"/>
    <property type="match status" value="1"/>
</dbReference>
<evidence type="ECO:0000259" key="11">
    <source>
        <dbReference type="PROSITE" id="PS50975"/>
    </source>
</evidence>
<proteinExistence type="predicted"/>
<dbReference type="STRING" id="1447875.A0A2B7WL33"/>
<evidence type="ECO:0000259" key="12">
    <source>
        <dbReference type="PROSITE" id="PS50979"/>
    </source>
</evidence>
<evidence type="ECO:0000256" key="3">
    <source>
        <dbReference type="ARBA" id="ARBA00022741"/>
    </source>
</evidence>
<feature type="transmembrane region" description="Helical" evidence="9">
    <location>
        <begin position="973"/>
        <end position="992"/>
    </location>
</feature>
<dbReference type="SUPFAM" id="SSF52440">
    <property type="entry name" value="PreATP-grasp domain"/>
    <property type="match status" value="1"/>
</dbReference>
<feature type="domain" description="ATP-grasp" evidence="11">
    <location>
        <begin position="121"/>
        <end position="321"/>
    </location>
</feature>
<dbReference type="InterPro" id="IPR011054">
    <property type="entry name" value="Rudment_hybrid_motif"/>
</dbReference>
<dbReference type="Pfam" id="PF02785">
    <property type="entry name" value="Biotin_carb_C"/>
    <property type="match status" value="1"/>
</dbReference>
<dbReference type="GO" id="GO:0016874">
    <property type="term" value="F:ligase activity"/>
    <property type="evidence" value="ECO:0007669"/>
    <property type="project" value="UniProtKB-KW"/>
</dbReference>
<evidence type="ECO:0000256" key="2">
    <source>
        <dbReference type="ARBA" id="ARBA00022598"/>
    </source>
</evidence>
<dbReference type="InterPro" id="IPR001882">
    <property type="entry name" value="Biotin_BS"/>
</dbReference>
<keyword evidence="6" id="KW-0092">Biotin</keyword>
<keyword evidence="2" id="KW-0436">Ligase</keyword>
<dbReference type="SUPFAM" id="SSF56059">
    <property type="entry name" value="Glutathione synthetase ATP-binding domain-like"/>
    <property type="match status" value="1"/>
</dbReference>
<dbReference type="Gene3D" id="2.40.50.100">
    <property type="match status" value="1"/>
</dbReference>
<dbReference type="PROSITE" id="PS50975">
    <property type="entry name" value="ATP_GRASP"/>
    <property type="match status" value="1"/>
</dbReference>
<dbReference type="PROSITE" id="PS00188">
    <property type="entry name" value="BIOTIN"/>
    <property type="match status" value="1"/>
</dbReference>
<dbReference type="SUPFAM" id="SSF50891">
    <property type="entry name" value="Cyclophilin-like"/>
    <property type="match status" value="2"/>
</dbReference>
<dbReference type="SMART" id="SM00878">
    <property type="entry name" value="Biotin_carb_C"/>
    <property type="match status" value="1"/>
</dbReference>
<dbReference type="InterPro" id="IPR005482">
    <property type="entry name" value="Biotin_COase_C"/>
</dbReference>
<dbReference type="GO" id="GO:0005524">
    <property type="term" value="F:ATP binding"/>
    <property type="evidence" value="ECO:0007669"/>
    <property type="project" value="UniProtKB-UniRule"/>
</dbReference>
<dbReference type="Proteomes" id="UP000223968">
    <property type="component" value="Unassembled WGS sequence"/>
</dbReference>
<dbReference type="Pfam" id="PF00364">
    <property type="entry name" value="Biotin_lipoyl"/>
    <property type="match status" value="1"/>
</dbReference>
<dbReference type="InterPro" id="IPR016185">
    <property type="entry name" value="PreATP-grasp_dom_sf"/>
</dbReference>
<accession>A0A2B7WL33</accession>
<keyword evidence="9" id="KW-1133">Transmembrane helix</keyword>
<dbReference type="InterPro" id="IPR011761">
    <property type="entry name" value="ATP-grasp"/>
</dbReference>
<dbReference type="PROSITE" id="PS00866">
    <property type="entry name" value="CPSASE_1"/>
    <property type="match status" value="1"/>
</dbReference>
<feature type="domain" description="Biotin carboxylation" evidence="12">
    <location>
        <begin position="3"/>
        <end position="459"/>
    </location>
</feature>
<dbReference type="AlphaFoldDB" id="A0A2B7WL33"/>
<dbReference type="Pfam" id="PF00289">
    <property type="entry name" value="Biotin_carb_N"/>
    <property type="match status" value="1"/>
</dbReference>
<dbReference type="SUPFAM" id="SSF160467">
    <property type="entry name" value="PH0987 N-terminal domain-like"/>
    <property type="match status" value="1"/>
</dbReference>
<dbReference type="Gene3D" id="3.30.470.20">
    <property type="entry name" value="ATP-grasp fold, B domain"/>
    <property type="match status" value="1"/>
</dbReference>
<dbReference type="Pfam" id="PF02626">
    <property type="entry name" value="CT_A_B"/>
    <property type="match status" value="1"/>
</dbReference>
<dbReference type="Gene3D" id="2.40.100.10">
    <property type="entry name" value="Cyclophilin-like"/>
    <property type="match status" value="2"/>
</dbReference>
<dbReference type="PANTHER" id="PTHR18866:SF128">
    <property type="entry name" value="UREA AMIDOLYASE"/>
    <property type="match status" value="1"/>
</dbReference>
<keyword evidence="9" id="KW-0812">Transmembrane</keyword>
<sequence length="1241" mass="136742">MESLKTLLIANRGEIAARIIRTAKALNVRTIAIYTEPDAVSTHVSLADESVLLEGSPTKAYVDGEQIIDIAKKCKADAIIPGYGFLSENTDFARMAMEAGIAFAGPSPESIEAFGLKHRARELATDAGVPIVPGTKNLVNDVEEAIEASKKLRFPVMLKATAGGGGMGLLTCQSEHEVRESFATVKSRGEALFKNAGMFIERYYPSSHHIEVQVFGNGLGKAIHFGERECSIQRRHQKVIEECPSPFVARHPELRQKLGDASVRLAESIKYASAGTIEYLVDDDSGDFFFLEMNTRLQVEHGITELCYDVDLVELMLKQVDAQLSGKQGLDASYLQSLQAKPLNGAAIEARVYAENPARNFAPSPGMLQDVQWEQIPHSRIDTWVHRGTKVTANYDALLAKVMYHSASREETIKGMATILSKSKICGPPTNLHFLSTILKDAGFVQGNTITQFLNTFKYAPAAIDIIAGGAYTLIEDYPGRPTIGRGFSHSGPMDPLAFRIANALVGNPVGLEGLEITLSGPDLLFLGPAIVALCGAPMEAKLDGASFPMWTRVKINAGQRLTIGKTLAGGCRTYLAVYGGFPSIAEWFGSKSTSPMVGVGGYQGRQLASGDLLSITDKLPEVSGGLSLPKSLIPDYPSHWELLALAGPYDEGYIVREDIEEFYRTTWKISHNAARGGIRLIGPKPRWARTDGGEGGAHPSNLIEYGYPMGSLNWTGDDPCIFPVDCPDFGGFVSSTTIVKGDYWRLGQMKAGDTLKYRRVTLEDALALRRQVESFIEGIVQCCSGKAKFEDLSLLRYDNLPKSKYSADAIRAVVHRIEENGKKQPLVSYRQGGDDYILIDYGHGAFDLNHRCRVTALIKALREGKGEITFSTGLIGTVGCGNSLSLYYDGLKIPQKKLIDYLCKLEIELGDLSQAKMPSRLFKLPLTFESKRQTAALQRYMETQRPYASYLPDNMDFVAKNNAFTREEFEKIYLTASFMVVAVGFFTALPLSLPVDPRQRMNCPKMNPSRVFTPEGQVSWGGSCMALYNVESPGGYQLTGMSIPGVDILGSKAGYSPAKPWLFEDFDQITFYKVTEEEYEREMALFRSGRYEYKWENVEFDMAEHNRLLDNTKDEVAAIRVRQRQAQAEMDRLENELLERWTAEKAANEVPMGAVEALLQDPNIIPIEAPLNANVWKIEVQEGDKIAADQLVTILEAMKLEIAVRAEVSVSGGTVEKILIKPNDTVEAGKPLMLVRKKQN</sequence>
<dbReference type="SUPFAM" id="SSF51230">
    <property type="entry name" value="Single hybrid motif"/>
    <property type="match status" value="1"/>
</dbReference>
<dbReference type="OrthoDB" id="196847at2759"/>
<feature type="domain" description="Lipoyl-binding" evidence="10">
    <location>
        <begin position="1157"/>
        <end position="1237"/>
    </location>
</feature>
<dbReference type="PROSITE" id="PS50968">
    <property type="entry name" value="BIOTINYL_LIPOYL"/>
    <property type="match status" value="1"/>
</dbReference>
<protein>
    <submittedName>
        <fullName evidence="13">Urea carboxylase</fullName>
    </submittedName>
</protein>
<dbReference type="InterPro" id="IPR003778">
    <property type="entry name" value="CT_A_B"/>
</dbReference>
<dbReference type="InterPro" id="IPR011053">
    <property type="entry name" value="Single_hybrid_motif"/>
</dbReference>
<dbReference type="SUPFAM" id="SSF51246">
    <property type="entry name" value="Rudiment single hybrid motif"/>
    <property type="match status" value="1"/>
</dbReference>
<keyword evidence="5 7" id="KW-0067">ATP-binding</keyword>
<evidence type="ECO:0000256" key="6">
    <source>
        <dbReference type="ARBA" id="ARBA00023267"/>
    </source>
</evidence>
<dbReference type="PANTHER" id="PTHR18866">
    <property type="entry name" value="CARBOXYLASE:PYRUVATE/ACETYL-COA/PROPIONYL-COA CARBOXYLASE"/>
    <property type="match status" value="1"/>
</dbReference>
<evidence type="ECO:0000256" key="1">
    <source>
        <dbReference type="ARBA" id="ARBA00001953"/>
    </source>
</evidence>
<evidence type="ECO:0000256" key="4">
    <source>
        <dbReference type="ARBA" id="ARBA00022801"/>
    </source>
</evidence>
<keyword evidence="3 7" id="KW-0547">Nucleotide-binding</keyword>
<dbReference type="InterPro" id="IPR000089">
    <property type="entry name" value="Biotin_lipoyl"/>
</dbReference>
<dbReference type="InterPro" id="IPR050856">
    <property type="entry name" value="Biotin_carboxylase_complex"/>
</dbReference>
<gene>
    <name evidence="13" type="ORF">AJ79_09185</name>
</gene>
<dbReference type="EMBL" id="PDNB01000247">
    <property type="protein sequence ID" value="PGG97465.1"/>
    <property type="molecule type" value="Genomic_DNA"/>
</dbReference>
<feature type="coiled-coil region" evidence="8">
    <location>
        <begin position="1103"/>
        <end position="1137"/>
    </location>
</feature>
<name>A0A2B7WL33_9EURO</name>
<dbReference type="InterPro" id="IPR003833">
    <property type="entry name" value="CT_C_D"/>
</dbReference>
<evidence type="ECO:0000313" key="13">
    <source>
        <dbReference type="EMBL" id="PGG97465.1"/>
    </source>
</evidence>
<dbReference type="Gene3D" id="3.30.1360.40">
    <property type="match status" value="1"/>
</dbReference>
<organism evidence="13 14">
    <name type="scientific">Helicocarpus griseus UAMH5409</name>
    <dbReference type="NCBI Taxonomy" id="1447875"/>
    <lineage>
        <taxon>Eukaryota</taxon>
        <taxon>Fungi</taxon>
        <taxon>Dikarya</taxon>
        <taxon>Ascomycota</taxon>
        <taxon>Pezizomycotina</taxon>
        <taxon>Eurotiomycetes</taxon>
        <taxon>Eurotiomycetidae</taxon>
        <taxon>Onygenales</taxon>
        <taxon>Ajellomycetaceae</taxon>
        <taxon>Helicocarpus</taxon>
    </lineage>
</organism>
<evidence type="ECO:0000313" key="14">
    <source>
        <dbReference type="Proteomes" id="UP000223968"/>
    </source>
</evidence>